<dbReference type="InterPro" id="IPR029044">
    <property type="entry name" value="Nucleotide-diphossugar_trans"/>
</dbReference>
<dbReference type="SUPFAM" id="SSF53448">
    <property type="entry name" value="Nucleotide-diphospho-sugar transferases"/>
    <property type="match status" value="1"/>
</dbReference>
<keyword evidence="2" id="KW-0808">Transferase</keyword>
<reference evidence="2 3" key="1">
    <citation type="submission" date="2011-10" db="EMBL/GenBank/DDBJ databases">
        <title>Metabolic and evolutionary patterns in the extreme acidophile Ferroplasma acidiphilum.</title>
        <authorList>
            <person name="Golyshina O.V."/>
            <person name="Kozyavkin S.A."/>
            <person name="Tatusov R.L."/>
            <person name="Slesarev A.I."/>
            <person name="Golyshin P.N."/>
        </authorList>
    </citation>
    <scope>NUCLEOTIDE SEQUENCE [LARGE SCALE GENOMIC DNA]</scope>
    <source>
        <strain evidence="3">Y</strain>
    </source>
</reference>
<gene>
    <name evidence="2" type="ORF">FAD_0750</name>
</gene>
<name>A0A1V0N3G6_9ARCH</name>
<dbReference type="GeneID" id="31676253"/>
<dbReference type="AlphaFoldDB" id="A0A1V0N3G6"/>
<sequence length="266" mass="31504">MLYIYGTVFNNQGTLISSIESLSKINIEKQFLIVDNFSTDGTYELLDKIKENYNIVIKRIKCSRGSGRQIAMEMGYDKATNEDLFMTFDLDTTYTSRFVTLIEYGVKILNHNEIFLNQLCFKQANFTVQWKDLNNGEDWERMANFLYSGYGIINVPDKYYDLGNNYAGKKREKRYATGINYYTRMIKNQIDLFRGWNISSYKNLKQFMEYADAKSSHFIPLLLILIYIKLFNHVYKYSDEINILYVKHKMQFIDVPYTDKEDLNLF</sequence>
<keyword evidence="3" id="KW-1185">Reference proteome</keyword>
<dbReference type="Gene3D" id="3.90.550.10">
    <property type="entry name" value="Spore Coat Polysaccharide Biosynthesis Protein SpsA, Chain A"/>
    <property type="match status" value="1"/>
</dbReference>
<evidence type="ECO:0000313" key="2">
    <source>
        <dbReference type="EMBL" id="ARD84654.1"/>
    </source>
</evidence>
<dbReference type="KEGG" id="fai:FAD_0750"/>
<evidence type="ECO:0000259" key="1">
    <source>
        <dbReference type="Pfam" id="PF00535"/>
    </source>
</evidence>
<organism evidence="2 3">
    <name type="scientific">Ferroplasma acidiphilum</name>
    <dbReference type="NCBI Taxonomy" id="74969"/>
    <lineage>
        <taxon>Archaea</taxon>
        <taxon>Methanobacteriati</taxon>
        <taxon>Thermoplasmatota</taxon>
        <taxon>Thermoplasmata</taxon>
        <taxon>Thermoplasmatales</taxon>
        <taxon>Ferroplasmaceae</taxon>
        <taxon>Ferroplasma</taxon>
    </lineage>
</organism>
<dbReference type="Proteomes" id="UP000192050">
    <property type="component" value="Chromosome"/>
</dbReference>
<dbReference type="Pfam" id="PF00535">
    <property type="entry name" value="Glycos_transf_2"/>
    <property type="match status" value="1"/>
</dbReference>
<feature type="domain" description="Glycosyltransferase 2-like" evidence="1">
    <location>
        <begin position="8"/>
        <end position="98"/>
    </location>
</feature>
<dbReference type="EMBL" id="CP015363">
    <property type="protein sequence ID" value="ARD84654.1"/>
    <property type="molecule type" value="Genomic_DNA"/>
</dbReference>
<dbReference type="InterPro" id="IPR001173">
    <property type="entry name" value="Glyco_trans_2-like"/>
</dbReference>
<proteinExistence type="predicted"/>
<accession>A0A1V0N3G6</accession>
<dbReference type="RefSeq" id="WP_081141910.1">
    <property type="nucleotide sequence ID" value="NZ_CP015363.1"/>
</dbReference>
<dbReference type="OrthoDB" id="57526at2157"/>
<dbReference type="GO" id="GO:0016740">
    <property type="term" value="F:transferase activity"/>
    <property type="evidence" value="ECO:0007669"/>
    <property type="project" value="UniProtKB-KW"/>
</dbReference>
<evidence type="ECO:0000313" key="3">
    <source>
        <dbReference type="Proteomes" id="UP000192050"/>
    </source>
</evidence>
<protein>
    <submittedName>
        <fullName evidence="2">Glycosyltransferase</fullName>
    </submittedName>
</protein>
<dbReference type="STRING" id="74969.FAD_0750"/>